<dbReference type="AlphaFoldDB" id="A0A8J3SE22"/>
<reference evidence="1 2" key="1">
    <citation type="submission" date="2021-01" db="EMBL/GenBank/DDBJ databases">
        <title>Whole genome shotgun sequence of Planobispora siamensis NBRC 107568.</title>
        <authorList>
            <person name="Komaki H."/>
            <person name="Tamura T."/>
        </authorList>
    </citation>
    <scope>NUCLEOTIDE SEQUENCE [LARGE SCALE GENOMIC DNA]</scope>
    <source>
        <strain evidence="1 2">NBRC 107568</strain>
    </source>
</reference>
<dbReference type="InterPro" id="IPR043519">
    <property type="entry name" value="NT_sf"/>
</dbReference>
<keyword evidence="2" id="KW-1185">Reference proteome</keyword>
<dbReference type="SUPFAM" id="SSF81301">
    <property type="entry name" value="Nucleotidyltransferase"/>
    <property type="match status" value="1"/>
</dbReference>
<gene>
    <name evidence="1" type="ORF">Psi01_14500</name>
</gene>
<sequence length="265" mass="28362">MFTTGYRRQVRTRLLERAREDGRIAGAAITGSAAHDAEDRWSDIDLFFGVAAGSSLEEVLSDWSDFAYRELGAVHHFDLRSGPAIYRAFLLGELLEIDLGFTPVAAFGPLGTGGFRLVFGEAADRRAGASDPGHLIGLAWHHVLHARTSVERGAVWQAEYWISGVRDHTLALACLRLGHPAGYAKGADRLPAEITGPVREALVRALDVGELSRALEAATRALLRELRESDAGVAAALEGPLLDLAAVPASPARNRTPSDRGVPGA</sequence>
<accession>A0A8J3SE22</accession>
<name>A0A8J3SE22_9ACTN</name>
<evidence type="ECO:0000313" key="2">
    <source>
        <dbReference type="Proteomes" id="UP000619788"/>
    </source>
</evidence>
<evidence type="ECO:0000313" key="1">
    <source>
        <dbReference type="EMBL" id="GIH90820.1"/>
    </source>
</evidence>
<dbReference type="Proteomes" id="UP000619788">
    <property type="component" value="Unassembled WGS sequence"/>
</dbReference>
<dbReference type="Gene3D" id="3.30.460.10">
    <property type="entry name" value="Beta Polymerase, domain 2"/>
    <property type="match status" value="1"/>
</dbReference>
<comment type="caution">
    <text evidence="1">The sequence shown here is derived from an EMBL/GenBank/DDBJ whole genome shotgun (WGS) entry which is preliminary data.</text>
</comment>
<protein>
    <recommendedName>
        <fullName evidence="3">Nucleotidyltransferase domain-containing protein</fullName>
    </recommendedName>
</protein>
<evidence type="ECO:0008006" key="3">
    <source>
        <dbReference type="Google" id="ProtNLM"/>
    </source>
</evidence>
<dbReference type="RefSeq" id="WP_204063163.1">
    <property type="nucleotide sequence ID" value="NZ_BOOJ01000013.1"/>
</dbReference>
<proteinExistence type="predicted"/>
<dbReference type="EMBL" id="BOOJ01000013">
    <property type="protein sequence ID" value="GIH90820.1"/>
    <property type="molecule type" value="Genomic_DNA"/>
</dbReference>
<organism evidence="1 2">
    <name type="scientific">Planobispora siamensis</name>
    <dbReference type="NCBI Taxonomy" id="936338"/>
    <lineage>
        <taxon>Bacteria</taxon>
        <taxon>Bacillati</taxon>
        <taxon>Actinomycetota</taxon>
        <taxon>Actinomycetes</taxon>
        <taxon>Streptosporangiales</taxon>
        <taxon>Streptosporangiaceae</taxon>
        <taxon>Planobispora</taxon>
    </lineage>
</organism>